<protein>
    <submittedName>
        <fullName evidence="1">Uncharacterized protein</fullName>
    </submittedName>
</protein>
<keyword evidence="2" id="KW-1185">Reference proteome</keyword>
<reference evidence="2" key="1">
    <citation type="journal article" date="2019" name="Int. J. Syst. Evol. Microbiol.">
        <title>The Global Catalogue of Microorganisms (GCM) 10K type strain sequencing project: providing services to taxonomists for standard genome sequencing and annotation.</title>
        <authorList>
            <consortium name="The Broad Institute Genomics Platform"/>
            <consortium name="The Broad Institute Genome Sequencing Center for Infectious Disease"/>
            <person name="Wu L."/>
            <person name="Ma J."/>
        </authorList>
    </citation>
    <scope>NUCLEOTIDE SEQUENCE [LARGE SCALE GENOMIC DNA]</scope>
    <source>
        <strain evidence="2">KCTC 62164</strain>
    </source>
</reference>
<evidence type="ECO:0000313" key="2">
    <source>
        <dbReference type="Proteomes" id="UP001595444"/>
    </source>
</evidence>
<dbReference type="Proteomes" id="UP001595444">
    <property type="component" value="Unassembled WGS sequence"/>
</dbReference>
<evidence type="ECO:0000313" key="1">
    <source>
        <dbReference type="EMBL" id="MFC3052249.1"/>
    </source>
</evidence>
<dbReference type="RefSeq" id="WP_194214073.1">
    <property type="nucleotide sequence ID" value="NZ_CP061205.1"/>
</dbReference>
<comment type="caution">
    <text evidence="1">The sequence shown here is derived from an EMBL/GenBank/DDBJ whole genome shotgun (WGS) entry which is preliminary data.</text>
</comment>
<proteinExistence type="predicted"/>
<sequence>MSKGRTHDEMKIYSIDNQLNGQWESGDFSANVLAGYNYTKTKSGNAVYYAYGEAQMNYWRWE</sequence>
<name>A0ABV7D526_9PROT</name>
<gene>
    <name evidence="1" type="ORF">ACFOKA_10070</name>
</gene>
<accession>A0ABV7D526</accession>
<dbReference type="EMBL" id="JBHRSL010000010">
    <property type="protein sequence ID" value="MFC3052249.1"/>
    <property type="molecule type" value="Genomic_DNA"/>
</dbReference>
<organism evidence="1 2">
    <name type="scientific">Kordiimonas pumila</name>
    <dbReference type="NCBI Taxonomy" id="2161677"/>
    <lineage>
        <taxon>Bacteria</taxon>
        <taxon>Pseudomonadati</taxon>
        <taxon>Pseudomonadota</taxon>
        <taxon>Alphaproteobacteria</taxon>
        <taxon>Kordiimonadales</taxon>
        <taxon>Kordiimonadaceae</taxon>
        <taxon>Kordiimonas</taxon>
    </lineage>
</organism>